<dbReference type="GO" id="GO:0051301">
    <property type="term" value="P:cell division"/>
    <property type="evidence" value="ECO:0007669"/>
    <property type="project" value="UniProtKB-KW"/>
</dbReference>
<sequence length="258" mass="28674">MLLVQGRGWGSAIGSRRLDFSVKSLILYECTVVAIIMLKPVDSLLQRDDLWLASQWQQQQGGIATGFEALDQCLCHGGWPDKGVIEVLMAAPGTGESLLLQRLLCPGEDQWLLLVCPPYLPYAPAWMQQGIELANVVCLTDLDRKEQLWAAEQGLASGSCQRVLLWLDTLSVSESRRLQLAAERSGSVAVVFLPRKIECDSHPVSLRVHWTPESVGATLQILKQRGGWRQPQQRLCVQPQGWHLPERPPAATLLQGPW</sequence>
<keyword evidence="1" id="KW-0131">Cell cycle</keyword>
<keyword evidence="2" id="KW-1185">Reference proteome</keyword>
<keyword evidence="1" id="KW-0132">Cell division</keyword>
<dbReference type="NCBIfam" id="NF033429">
    <property type="entry name" value="ImuA_translesion"/>
    <property type="match status" value="1"/>
</dbReference>
<evidence type="ECO:0000313" key="2">
    <source>
        <dbReference type="Proteomes" id="UP000199527"/>
    </source>
</evidence>
<dbReference type="Gene3D" id="3.40.50.300">
    <property type="entry name" value="P-loop containing nucleotide triphosphate hydrolases"/>
    <property type="match status" value="1"/>
</dbReference>
<dbReference type="Proteomes" id="UP000199527">
    <property type="component" value="Unassembled WGS sequence"/>
</dbReference>
<dbReference type="SUPFAM" id="SSF52540">
    <property type="entry name" value="P-loop containing nucleoside triphosphate hydrolases"/>
    <property type="match status" value="1"/>
</dbReference>
<gene>
    <name evidence="1" type="ORF">SAMN04488540_11329</name>
</gene>
<dbReference type="AlphaFoldDB" id="A0A1G8WDU5"/>
<dbReference type="EMBL" id="FNEM01000013">
    <property type="protein sequence ID" value="SDJ76401.1"/>
    <property type="molecule type" value="Genomic_DNA"/>
</dbReference>
<organism evidence="1 2">
    <name type="scientific">Ferrimonas sediminum</name>
    <dbReference type="NCBI Taxonomy" id="718193"/>
    <lineage>
        <taxon>Bacteria</taxon>
        <taxon>Pseudomonadati</taxon>
        <taxon>Pseudomonadota</taxon>
        <taxon>Gammaproteobacteria</taxon>
        <taxon>Alteromonadales</taxon>
        <taxon>Ferrimonadaceae</taxon>
        <taxon>Ferrimonas</taxon>
    </lineage>
</organism>
<proteinExistence type="predicted"/>
<name>A0A1G8WDU5_9GAMM</name>
<dbReference type="InterPro" id="IPR027417">
    <property type="entry name" value="P-loop_NTPase"/>
</dbReference>
<protein>
    <submittedName>
        <fullName evidence="1">SOS cell division inhibitor SulA</fullName>
    </submittedName>
</protein>
<reference evidence="2" key="1">
    <citation type="submission" date="2016-10" db="EMBL/GenBank/DDBJ databases">
        <authorList>
            <person name="Varghese N."/>
            <person name="Submissions S."/>
        </authorList>
    </citation>
    <scope>NUCLEOTIDE SEQUENCE [LARGE SCALE GENOMIC DNA]</scope>
    <source>
        <strain evidence="2">DSM 23317</strain>
    </source>
</reference>
<dbReference type="InterPro" id="IPR047610">
    <property type="entry name" value="ImuA_translesion"/>
</dbReference>
<accession>A0A1G8WDU5</accession>
<evidence type="ECO:0000313" key="1">
    <source>
        <dbReference type="EMBL" id="SDJ76401.1"/>
    </source>
</evidence>